<feature type="transmembrane region" description="Helical" evidence="1">
    <location>
        <begin position="20"/>
        <end position="42"/>
    </location>
</feature>
<dbReference type="InterPro" id="IPR036596">
    <property type="entry name" value="Cyt-C_aa3_sf"/>
</dbReference>
<feature type="domain" description="Cytochrome c oxidase subunit IV bacterial aa3 type" evidence="2">
    <location>
        <begin position="7"/>
        <end position="37"/>
    </location>
</feature>
<comment type="caution">
    <text evidence="3">The sequence shown here is derived from an EMBL/GenBank/DDBJ whole genome shotgun (WGS) entry which is preliminary data.</text>
</comment>
<protein>
    <submittedName>
        <fullName evidence="3">Aa3-type cytochrome c oxidase subunit IV</fullName>
    </submittedName>
</protein>
<dbReference type="Pfam" id="PF07835">
    <property type="entry name" value="COX4_pro_2"/>
    <property type="match status" value="1"/>
</dbReference>
<evidence type="ECO:0000313" key="3">
    <source>
        <dbReference type="EMBL" id="MCJ2177949.1"/>
    </source>
</evidence>
<evidence type="ECO:0000313" key="4">
    <source>
        <dbReference type="Proteomes" id="UP001162880"/>
    </source>
</evidence>
<dbReference type="SUPFAM" id="SSF81469">
    <property type="entry name" value="Bacterial aa3 type cytochrome c oxidase subunit IV"/>
    <property type="match status" value="1"/>
</dbReference>
<evidence type="ECO:0000256" key="1">
    <source>
        <dbReference type="SAM" id="Phobius"/>
    </source>
</evidence>
<sequence>MQFMTSGNDIKAAQATYDGFIKAATWGTGIVVVIVAIVIGLITS</sequence>
<proteinExistence type="predicted"/>
<keyword evidence="1" id="KW-1133">Transmembrane helix</keyword>
<dbReference type="EMBL" id="JALHLE010000005">
    <property type="protein sequence ID" value="MCJ2177949.1"/>
    <property type="molecule type" value="Genomic_DNA"/>
</dbReference>
<keyword evidence="4" id="KW-1185">Reference proteome</keyword>
<dbReference type="Proteomes" id="UP001162880">
    <property type="component" value="Unassembled WGS sequence"/>
</dbReference>
<dbReference type="InterPro" id="IPR012422">
    <property type="entry name" value="Cyt_c_oxidase_su4_bac-aa3"/>
</dbReference>
<keyword evidence="1" id="KW-0472">Membrane</keyword>
<name>A0ABT0AYR8_9SPHN</name>
<gene>
    <name evidence="3" type="ORF">MTR64_05195</name>
</gene>
<reference evidence="3" key="1">
    <citation type="submission" date="2022-03" db="EMBL/GenBank/DDBJ databases">
        <title>Identification of a novel bacterium isolated from mangrove sediments.</title>
        <authorList>
            <person name="Pan X."/>
        </authorList>
    </citation>
    <scope>NUCLEOTIDE SEQUENCE</scope>
    <source>
        <strain evidence="3">B2580</strain>
    </source>
</reference>
<dbReference type="Gene3D" id="1.20.5.160">
    <property type="entry name" value="Bacterial aa3 type cytochrome c oxidase subunit IV"/>
    <property type="match status" value="1"/>
</dbReference>
<keyword evidence="1" id="KW-0812">Transmembrane</keyword>
<accession>A0ABT0AYR8</accession>
<organism evidence="3 4">
    <name type="scientific">Novosphingobium album</name>
    <name type="common">ex Hu et al. 2023</name>
    <dbReference type="NCBI Taxonomy" id="2930093"/>
    <lineage>
        <taxon>Bacteria</taxon>
        <taxon>Pseudomonadati</taxon>
        <taxon>Pseudomonadota</taxon>
        <taxon>Alphaproteobacteria</taxon>
        <taxon>Sphingomonadales</taxon>
        <taxon>Sphingomonadaceae</taxon>
        <taxon>Novosphingobium</taxon>
    </lineage>
</organism>
<evidence type="ECO:0000259" key="2">
    <source>
        <dbReference type="Pfam" id="PF07835"/>
    </source>
</evidence>